<dbReference type="CDD" id="cd02677">
    <property type="entry name" value="MIT_SNX15"/>
    <property type="match status" value="1"/>
</dbReference>
<dbReference type="Gene3D" id="1.10.510.10">
    <property type="entry name" value="Transferase(Phosphotransferase) domain 1"/>
    <property type="match status" value="1"/>
</dbReference>
<feature type="non-terminal residue" evidence="3">
    <location>
        <position position="799"/>
    </location>
</feature>
<dbReference type="SUPFAM" id="SSF56112">
    <property type="entry name" value="Protein kinase-like (PK-like)"/>
    <property type="match status" value="1"/>
</dbReference>
<dbReference type="SMART" id="SM00745">
    <property type="entry name" value="MIT"/>
    <property type="match status" value="1"/>
</dbReference>
<dbReference type="InterPro" id="IPR051866">
    <property type="entry name" value="Intracell_Sig-Traffick_Protein"/>
</dbReference>
<feature type="domain" description="Protein kinase" evidence="2">
    <location>
        <begin position="528"/>
        <end position="792"/>
    </location>
</feature>
<dbReference type="PANTHER" id="PTHR15508:SF2">
    <property type="entry name" value="RIBOSOMAL PROTEIN S6 KINASE DELTA-1"/>
    <property type="match status" value="1"/>
</dbReference>
<dbReference type="Proteomes" id="UP001166093">
    <property type="component" value="Unassembled WGS sequence"/>
</dbReference>
<organism evidence="3 4">
    <name type="scientific">Polyodon spathula</name>
    <name type="common">North American paddlefish</name>
    <name type="synonym">Squalus spathula</name>
    <dbReference type="NCBI Taxonomy" id="7913"/>
    <lineage>
        <taxon>Eukaryota</taxon>
        <taxon>Metazoa</taxon>
        <taxon>Chordata</taxon>
        <taxon>Craniata</taxon>
        <taxon>Vertebrata</taxon>
        <taxon>Euteleostomi</taxon>
        <taxon>Actinopterygii</taxon>
        <taxon>Chondrostei</taxon>
        <taxon>Acipenseriformes</taxon>
        <taxon>Polyodontidae</taxon>
        <taxon>Polyodon</taxon>
    </lineage>
</organism>
<feature type="region of interest" description="Disordered" evidence="1">
    <location>
        <begin position="385"/>
        <end position="429"/>
    </location>
</feature>
<keyword evidence="4" id="KW-1185">Reference proteome</keyword>
<keyword evidence="3" id="KW-0808">Transferase</keyword>
<accession>A0ABS2XQ68</accession>
<dbReference type="GO" id="GO:0016301">
    <property type="term" value="F:kinase activity"/>
    <property type="evidence" value="ECO:0007669"/>
    <property type="project" value="UniProtKB-KW"/>
</dbReference>
<evidence type="ECO:0000256" key="1">
    <source>
        <dbReference type="SAM" id="MobiDB-lite"/>
    </source>
</evidence>
<dbReference type="Pfam" id="PF00069">
    <property type="entry name" value="Pkinase"/>
    <property type="match status" value="1"/>
</dbReference>
<feature type="region of interest" description="Disordered" evidence="1">
    <location>
        <begin position="217"/>
        <end position="239"/>
    </location>
</feature>
<comment type="caution">
    <text evidence="3">The sequence shown here is derived from an EMBL/GenBank/DDBJ whole genome shotgun (WGS) entry which is preliminary data.</text>
</comment>
<dbReference type="InterPro" id="IPR007330">
    <property type="entry name" value="MIT_dom"/>
</dbReference>
<dbReference type="InterPro" id="IPR000719">
    <property type="entry name" value="Prot_kinase_dom"/>
</dbReference>
<keyword evidence="3" id="KW-0418">Kinase</keyword>
<reference evidence="3" key="1">
    <citation type="journal article" date="2021" name="Cell">
        <title>Tracing the genetic footprints of vertebrate landing in non-teleost ray-finned fishes.</title>
        <authorList>
            <person name="Bi X."/>
            <person name="Wang K."/>
            <person name="Yang L."/>
            <person name="Pan H."/>
            <person name="Jiang H."/>
            <person name="Wei Q."/>
            <person name="Fang M."/>
            <person name="Yu H."/>
            <person name="Zhu C."/>
            <person name="Cai Y."/>
            <person name="He Y."/>
            <person name="Gan X."/>
            <person name="Zeng H."/>
            <person name="Yu D."/>
            <person name="Zhu Y."/>
            <person name="Jiang H."/>
            <person name="Qiu Q."/>
            <person name="Yang H."/>
            <person name="Zhang Y.E."/>
            <person name="Wang W."/>
            <person name="Zhu M."/>
            <person name="He S."/>
            <person name="Zhang G."/>
        </authorList>
    </citation>
    <scope>NUCLEOTIDE SEQUENCE</scope>
    <source>
        <strain evidence="3">Pddl_001</strain>
    </source>
</reference>
<dbReference type="InterPro" id="IPR036181">
    <property type="entry name" value="MIT_dom_sf"/>
</dbReference>
<dbReference type="SMART" id="SM00220">
    <property type="entry name" value="S_TKc"/>
    <property type="match status" value="1"/>
</dbReference>
<dbReference type="EMBL" id="JAAWVQ010056296">
    <property type="protein sequence ID" value="MBN3276034.1"/>
    <property type="molecule type" value="Genomic_DNA"/>
</dbReference>
<evidence type="ECO:0000259" key="2">
    <source>
        <dbReference type="PROSITE" id="PS50011"/>
    </source>
</evidence>
<dbReference type="Gene3D" id="1.20.58.80">
    <property type="entry name" value="Phosphotransferase system, lactose/cellobiose-type IIA subunit"/>
    <property type="match status" value="1"/>
</dbReference>
<feature type="region of interest" description="Disordered" evidence="1">
    <location>
        <begin position="251"/>
        <end position="281"/>
    </location>
</feature>
<dbReference type="PROSITE" id="PS50011">
    <property type="entry name" value="PROTEIN_KINASE_DOM"/>
    <property type="match status" value="1"/>
</dbReference>
<feature type="region of interest" description="Disordered" evidence="1">
    <location>
        <begin position="298"/>
        <end position="335"/>
    </location>
</feature>
<name>A0ABS2XQ68_POLSP</name>
<dbReference type="SUPFAM" id="SSF116846">
    <property type="entry name" value="MIT domain"/>
    <property type="match status" value="1"/>
</dbReference>
<dbReference type="PANTHER" id="PTHR15508">
    <property type="entry name" value="RIBOSOMAL PROTEIN S6 KINASE"/>
    <property type="match status" value="1"/>
</dbReference>
<dbReference type="InterPro" id="IPR011009">
    <property type="entry name" value="Kinase-like_dom_sf"/>
</dbReference>
<evidence type="ECO:0000313" key="4">
    <source>
        <dbReference type="Proteomes" id="UP001166093"/>
    </source>
</evidence>
<evidence type="ECO:0000313" key="3">
    <source>
        <dbReference type="EMBL" id="MBN3276034.1"/>
    </source>
</evidence>
<protein>
    <submittedName>
        <fullName evidence="3">KS6C1 kinase</fullName>
    </submittedName>
</protein>
<sequence length="799" mass="87876">MASARDSPNKLLGGPSPEPAGKESVSYDPEMSRNGAEAGSRGALFTSSLKTKTGKKDYLDKADELIKLALQKEAEQDYEGAFSFYRSGVDLLLQGVQGEPSPTRREAVKKKTSEYIMRAEQISNRYLKASTENGSIETTVLLVMDKRTHETFILKGLRKSSECSRNKKTVIPHCVPNMVRLHKYIISEDSIFLVLQHAEGGKLWSYVSKFLNKSPEESFDNPYVERSHPPVVHRGQGDGKTLQVLPIKTSLTPSSQEDSSTQDEDGQDNSHGLLDSGASSEEECTNSYLTLCNEYEQEKIEPESLSEEPLLKSEDDSESSHVGAQCSRPHSLLSNDSLCSPITAQELKFFTEDANPEVFSPTKTTDSLNQSKKSPMEFFRIDSKDSASDLVGPDLGDKLPSLKSEPIKNIHPVPDAKSSGDSDRGSNESVPVISFQDAAFGDTGSCDEGRPDLLVNLPGVSDSSEEKPTLSKSCLVDEAKGSLTFGKPDVLQLNHSLGQEFTLKGTLNDSGRAISNNSGLKTKNETMFDSFDSFSQEQVTPASLELHTSHMDTLTVDVCEISSVPPLSLRKPTGLDGDIGNSESQVLLFVEERQNNIKDEESNASGPCKERVAGDKEVSQIFKDLDELLVLASQAHIPEMLIQRWAVGLVVALDALHREGIVCRDLNPNNILLNDRGDIQLTYFSKWSEVEEFCDCDAIDRMYCAPEVGSICEETEACDWWSLGALLFELLTGKSLYQCHPSGINRHTSLNMPDYVSDEAKSLVQQLLQFNPIERLGTGVAGVEEIKSHPFFSTVDWPS</sequence>
<dbReference type="Pfam" id="PF04212">
    <property type="entry name" value="MIT"/>
    <property type="match status" value="1"/>
</dbReference>
<feature type="non-terminal residue" evidence="3">
    <location>
        <position position="1"/>
    </location>
</feature>
<gene>
    <name evidence="3" type="primary">Rps6kc1_1</name>
    <name evidence="3" type="ORF">GTO93_0008218</name>
</gene>
<feature type="region of interest" description="Disordered" evidence="1">
    <location>
        <begin position="1"/>
        <end position="46"/>
    </location>
</feature>
<proteinExistence type="predicted"/>